<accession>A0A8J2NSR2</accession>
<dbReference type="PANTHER" id="PTHR24416">
    <property type="entry name" value="TYROSINE-PROTEIN KINASE RECEPTOR"/>
    <property type="match status" value="1"/>
</dbReference>
<proteinExistence type="predicted"/>
<dbReference type="Pfam" id="PF07679">
    <property type="entry name" value="I-set"/>
    <property type="match status" value="1"/>
</dbReference>
<dbReference type="GO" id="GO:0043235">
    <property type="term" value="C:receptor complex"/>
    <property type="evidence" value="ECO:0007669"/>
    <property type="project" value="TreeGrafter"/>
</dbReference>
<dbReference type="InterPro" id="IPR007110">
    <property type="entry name" value="Ig-like_dom"/>
</dbReference>
<dbReference type="Proteomes" id="UP000708208">
    <property type="component" value="Unassembled WGS sequence"/>
</dbReference>
<evidence type="ECO:0000256" key="5">
    <source>
        <dbReference type="ARBA" id="ARBA00022840"/>
    </source>
</evidence>
<dbReference type="PANTHER" id="PTHR24416:SF600">
    <property type="entry name" value="PDGF- AND VEGF-RECEPTOR RELATED, ISOFORM J"/>
    <property type="match status" value="1"/>
</dbReference>
<evidence type="ECO:0000313" key="12">
    <source>
        <dbReference type="EMBL" id="CAG7724652.1"/>
    </source>
</evidence>
<evidence type="ECO:0000313" key="13">
    <source>
        <dbReference type="Proteomes" id="UP000708208"/>
    </source>
</evidence>
<dbReference type="InterPro" id="IPR001245">
    <property type="entry name" value="Ser-Thr/Tyr_kinase_cat_dom"/>
</dbReference>
<keyword evidence="9" id="KW-0812">Transmembrane</keyword>
<reference evidence="12" key="1">
    <citation type="submission" date="2021-06" db="EMBL/GenBank/DDBJ databases">
        <authorList>
            <person name="Hodson N. C."/>
            <person name="Mongue J. A."/>
            <person name="Jaron S. K."/>
        </authorList>
    </citation>
    <scope>NUCLEOTIDE SEQUENCE</scope>
</reference>
<keyword evidence="6" id="KW-0829">Tyrosine-protein kinase</keyword>
<organism evidence="12 13">
    <name type="scientific">Allacma fusca</name>
    <dbReference type="NCBI Taxonomy" id="39272"/>
    <lineage>
        <taxon>Eukaryota</taxon>
        <taxon>Metazoa</taxon>
        <taxon>Ecdysozoa</taxon>
        <taxon>Arthropoda</taxon>
        <taxon>Hexapoda</taxon>
        <taxon>Collembola</taxon>
        <taxon>Symphypleona</taxon>
        <taxon>Sminthuridae</taxon>
        <taxon>Allacma</taxon>
    </lineage>
</organism>
<dbReference type="FunFam" id="1.10.510.10:FF:000554">
    <property type="entry name" value="Predicted protein"/>
    <property type="match status" value="1"/>
</dbReference>
<name>A0A8J2NSR2_9HEXA</name>
<feature type="transmembrane region" description="Helical" evidence="9">
    <location>
        <begin position="434"/>
        <end position="460"/>
    </location>
</feature>
<dbReference type="AlphaFoldDB" id="A0A8J2NSR2"/>
<keyword evidence="9" id="KW-1133">Transmembrane helix</keyword>
<keyword evidence="13" id="KW-1185">Reference proteome</keyword>
<evidence type="ECO:0000256" key="7">
    <source>
        <dbReference type="ARBA" id="ARBA00051243"/>
    </source>
</evidence>
<dbReference type="GO" id="GO:0005524">
    <property type="term" value="F:ATP binding"/>
    <property type="evidence" value="ECO:0007669"/>
    <property type="project" value="UniProtKB-UniRule"/>
</dbReference>
<dbReference type="InterPro" id="IPR013098">
    <property type="entry name" value="Ig_I-set"/>
</dbReference>
<dbReference type="CDD" id="cd00192">
    <property type="entry name" value="PTKc"/>
    <property type="match status" value="1"/>
</dbReference>
<keyword evidence="3 8" id="KW-0547">Nucleotide-binding</keyword>
<gene>
    <name evidence="12" type="ORF">AFUS01_LOCUS13656</name>
</gene>
<dbReference type="OrthoDB" id="3256376at2759"/>
<dbReference type="InterPro" id="IPR000719">
    <property type="entry name" value="Prot_kinase_dom"/>
</dbReference>
<feature type="binding site" evidence="8">
    <location>
        <position position="549"/>
    </location>
    <ligand>
        <name>ATP</name>
        <dbReference type="ChEBI" id="CHEBI:30616"/>
    </ligand>
</feature>
<dbReference type="CDD" id="cd00096">
    <property type="entry name" value="Ig"/>
    <property type="match status" value="1"/>
</dbReference>
<comment type="catalytic activity">
    <reaction evidence="7">
        <text>L-tyrosyl-[protein] + ATP = O-phospho-L-tyrosyl-[protein] + ADP + H(+)</text>
        <dbReference type="Rhea" id="RHEA:10596"/>
        <dbReference type="Rhea" id="RHEA-COMP:10136"/>
        <dbReference type="Rhea" id="RHEA-COMP:20101"/>
        <dbReference type="ChEBI" id="CHEBI:15378"/>
        <dbReference type="ChEBI" id="CHEBI:30616"/>
        <dbReference type="ChEBI" id="CHEBI:46858"/>
        <dbReference type="ChEBI" id="CHEBI:61978"/>
        <dbReference type="ChEBI" id="CHEBI:456216"/>
        <dbReference type="EC" id="2.7.10.1"/>
    </reaction>
</comment>
<dbReference type="EMBL" id="CAJVCH010112194">
    <property type="protein sequence ID" value="CAG7724652.1"/>
    <property type="molecule type" value="Genomic_DNA"/>
</dbReference>
<dbReference type="GO" id="GO:0005886">
    <property type="term" value="C:plasma membrane"/>
    <property type="evidence" value="ECO:0007669"/>
    <property type="project" value="TreeGrafter"/>
</dbReference>
<dbReference type="Pfam" id="PF07714">
    <property type="entry name" value="PK_Tyr_Ser-Thr"/>
    <property type="match status" value="1"/>
</dbReference>
<keyword evidence="2" id="KW-0808">Transferase</keyword>
<keyword evidence="5 8" id="KW-0067">ATP-binding</keyword>
<evidence type="ECO:0000256" key="3">
    <source>
        <dbReference type="ARBA" id="ARBA00022741"/>
    </source>
</evidence>
<evidence type="ECO:0000256" key="9">
    <source>
        <dbReference type="SAM" id="Phobius"/>
    </source>
</evidence>
<feature type="domain" description="Protein kinase" evidence="10">
    <location>
        <begin position="513"/>
        <end position="801"/>
    </location>
</feature>
<keyword evidence="9" id="KW-0472">Membrane</keyword>
<evidence type="ECO:0000259" key="10">
    <source>
        <dbReference type="PROSITE" id="PS50011"/>
    </source>
</evidence>
<sequence length="827" mass="93447">MGAGDEFKEKTLFNIREYKDFHNRTRDMYRAYMGLFFTSRVTKTQIFGCQKVNSPCVRRLFTSKPVQDGGLFIDIYWERDLNIPELSTQQEIGQPTSQPGNKCDALFYYGLRGSKWSFCCKSPNDTSPGVTILYSAKDGSTLENIHRKSPLQSPECVTPVENLTAVCSPGNYATLEDLKGYGIKCGITAAASLHHPIIKIRQSIYQGLETPSKIYFNWLDIIPEDMIRFEAPDPIVTFKNMNVTVKCLVSISYFAHGGFIGLEDSVKGLISLKDGVRWGNDHKRYEGNYNAYKIHRTITITNTTQALYCFAPVINSSDWVNKSVPCSVLEPQPLKITNLRDNGKISWNMGDKGRNLTCKVTGNPIAEIQWIFKNKTVRNQKFDSKNATSAYISLHFPKVDKTIEGTYRCLVVNYLESTDVSVELLVNDSDATKIIQIIAGSITIATIIFMGLMVTLIILWRKNIKQRKALRLLSPKEIDDFKKGCSDNPEIPLHIWSQPYNQEHEIDRRRLIINEGEVLGKGAFGVVYKGKMNISSTGTSAIYIPVAVKTVPKDVDIIYLKALLSELKIMAAIKSEKHSNIISLVGACTENLNKREVFVALEFCSNGCLKDHLTNYRNKLNDNYENVNWAQQSCTKDSKKKILQLTEWACKIADGMSFLASKNVIHGDLAARNILLDDNFGPKIADFGLARILADPVYVKKKSSQCPLPWKWMAIESLESMTFSVKSDVWSFGILLWEVYTLGTHPYPGITWNTKLVEDLKKGMRCNQPPFATAEIYEIMLACWKADPVQRSSFQELHNNLKNIYDTVIKAGRKINESSTTTPYIYV</sequence>
<dbReference type="GO" id="GO:0007169">
    <property type="term" value="P:cell surface receptor protein tyrosine kinase signaling pathway"/>
    <property type="evidence" value="ECO:0007669"/>
    <property type="project" value="TreeGrafter"/>
</dbReference>
<evidence type="ECO:0000259" key="11">
    <source>
        <dbReference type="PROSITE" id="PS50835"/>
    </source>
</evidence>
<feature type="domain" description="Ig-like" evidence="11">
    <location>
        <begin position="331"/>
        <end position="421"/>
    </location>
</feature>
<protein>
    <submittedName>
        <fullName evidence="12">Uncharacterized protein</fullName>
    </submittedName>
</protein>
<dbReference type="InterPro" id="IPR008266">
    <property type="entry name" value="Tyr_kinase_AS"/>
</dbReference>
<dbReference type="GO" id="GO:0004714">
    <property type="term" value="F:transmembrane receptor protein tyrosine kinase activity"/>
    <property type="evidence" value="ECO:0007669"/>
    <property type="project" value="UniProtKB-EC"/>
</dbReference>
<dbReference type="PROSITE" id="PS50835">
    <property type="entry name" value="IG_LIKE"/>
    <property type="match status" value="1"/>
</dbReference>
<dbReference type="PROSITE" id="PS00107">
    <property type="entry name" value="PROTEIN_KINASE_ATP"/>
    <property type="match status" value="1"/>
</dbReference>
<evidence type="ECO:0000256" key="1">
    <source>
        <dbReference type="ARBA" id="ARBA00004167"/>
    </source>
</evidence>
<dbReference type="PROSITE" id="PS50011">
    <property type="entry name" value="PROTEIN_KINASE_DOM"/>
    <property type="match status" value="1"/>
</dbReference>
<evidence type="ECO:0000256" key="8">
    <source>
        <dbReference type="PROSITE-ProRule" id="PRU10141"/>
    </source>
</evidence>
<evidence type="ECO:0000256" key="6">
    <source>
        <dbReference type="ARBA" id="ARBA00023137"/>
    </source>
</evidence>
<comment type="caution">
    <text evidence="12">The sequence shown here is derived from an EMBL/GenBank/DDBJ whole genome shotgun (WGS) entry which is preliminary data.</text>
</comment>
<evidence type="ECO:0000256" key="2">
    <source>
        <dbReference type="ARBA" id="ARBA00022679"/>
    </source>
</evidence>
<dbReference type="InterPro" id="IPR050122">
    <property type="entry name" value="RTK"/>
</dbReference>
<dbReference type="InterPro" id="IPR017441">
    <property type="entry name" value="Protein_kinase_ATP_BS"/>
</dbReference>
<keyword evidence="4" id="KW-0418">Kinase</keyword>
<dbReference type="PROSITE" id="PS00109">
    <property type="entry name" value="PROTEIN_KINASE_TYR"/>
    <property type="match status" value="1"/>
</dbReference>
<comment type="subcellular location">
    <subcellularLocation>
        <location evidence="1">Membrane</location>
        <topology evidence="1">Single-pass membrane protein</topology>
    </subcellularLocation>
</comment>
<evidence type="ECO:0000256" key="4">
    <source>
        <dbReference type="ARBA" id="ARBA00022777"/>
    </source>
</evidence>
<dbReference type="FunFam" id="3.30.200.20:FF:000586">
    <property type="entry name" value="Receptor protein-tyrosine kinase"/>
    <property type="match status" value="1"/>
</dbReference>